<feature type="transmembrane region" description="Helical" evidence="1">
    <location>
        <begin position="13"/>
        <end position="32"/>
    </location>
</feature>
<dbReference type="AlphaFoldDB" id="A0A1G2MQL4"/>
<evidence type="ECO:0000256" key="1">
    <source>
        <dbReference type="SAM" id="Phobius"/>
    </source>
</evidence>
<proteinExistence type="predicted"/>
<dbReference type="Proteomes" id="UP000177565">
    <property type="component" value="Unassembled WGS sequence"/>
</dbReference>
<protein>
    <submittedName>
        <fullName evidence="2">Uncharacterized protein</fullName>
    </submittedName>
</protein>
<evidence type="ECO:0000313" key="2">
    <source>
        <dbReference type="EMBL" id="OHA26187.1"/>
    </source>
</evidence>
<comment type="caution">
    <text evidence="2">The sequence shown here is derived from an EMBL/GenBank/DDBJ whole genome shotgun (WGS) entry which is preliminary data.</text>
</comment>
<accession>A0A1G2MQL4</accession>
<organism evidence="2 3">
    <name type="scientific">Candidatus Taylorbacteria bacterium RIFCSPHIGHO2_02_FULL_46_13</name>
    <dbReference type="NCBI Taxonomy" id="1802312"/>
    <lineage>
        <taxon>Bacteria</taxon>
        <taxon>Candidatus Tayloriibacteriota</taxon>
    </lineage>
</organism>
<keyword evidence="1" id="KW-1133">Transmembrane helix</keyword>
<name>A0A1G2MQL4_9BACT</name>
<keyword evidence="1" id="KW-0472">Membrane</keyword>
<evidence type="ECO:0000313" key="3">
    <source>
        <dbReference type="Proteomes" id="UP000177565"/>
    </source>
</evidence>
<gene>
    <name evidence="2" type="ORF">A3C06_03625</name>
</gene>
<sequence>MDIEVLDSTTVEATGLAVMVTVGIVVVISTALRSNTIKGEDTINGVQSILALGAIIKGRHKAVLVKDGS</sequence>
<dbReference type="EMBL" id="MHRQ01000025">
    <property type="protein sequence ID" value="OHA26187.1"/>
    <property type="molecule type" value="Genomic_DNA"/>
</dbReference>
<keyword evidence="1" id="KW-0812">Transmembrane</keyword>
<reference evidence="2 3" key="1">
    <citation type="journal article" date="2016" name="Nat. Commun.">
        <title>Thousands of microbial genomes shed light on interconnected biogeochemical processes in an aquifer system.</title>
        <authorList>
            <person name="Anantharaman K."/>
            <person name="Brown C.T."/>
            <person name="Hug L.A."/>
            <person name="Sharon I."/>
            <person name="Castelle C.J."/>
            <person name="Probst A.J."/>
            <person name="Thomas B.C."/>
            <person name="Singh A."/>
            <person name="Wilkins M.J."/>
            <person name="Karaoz U."/>
            <person name="Brodie E.L."/>
            <person name="Williams K.H."/>
            <person name="Hubbard S.S."/>
            <person name="Banfield J.F."/>
        </authorList>
    </citation>
    <scope>NUCLEOTIDE SEQUENCE [LARGE SCALE GENOMIC DNA]</scope>
</reference>